<dbReference type="KEGG" id="orm:HTY61_07660"/>
<feature type="domain" description="Major facilitator superfamily (MFS) profile" evidence="5">
    <location>
        <begin position="221"/>
        <end position="412"/>
    </location>
</feature>
<dbReference type="GO" id="GO:0022857">
    <property type="term" value="F:transmembrane transporter activity"/>
    <property type="evidence" value="ECO:0007669"/>
    <property type="project" value="InterPro"/>
</dbReference>
<feature type="transmembrane region" description="Helical" evidence="4">
    <location>
        <begin position="382"/>
        <end position="401"/>
    </location>
</feature>
<keyword evidence="1 4" id="KW-0812">Transmembrane</keyword>
<dbReference type="Proteomes" id="UP000509367">
    <property type="component" value="Chromosome"/>
</dbReference>
<feature type="transmembrane region" description="Helical" evidence="4">
    <location>
        <begin position="291"/>
        <end position="313"/>
    </location>
</feature>
<reference evidence="6 7" key="1">
    <citation type="submission" date="2020-06" db="EMBL/GenBank/DDBJ databases">
        <title>Oricola thermophila sp. nov. isolated from a tidal sediments.</title>
        <authorList>
            <person name="Kwon K.K."/>
            <person name="Yang S.-H."/>
            <person name="Park M.-J."/>
        </authorList>
    </citation>
    <scope>NUCLEOTIDE SEQUENCE [LARGE SCALE GENOMIC DNA]</scope>
    <source>
        <strain evidence="6 7">MEBiC13590</strain>
    </source>
</reference>
<dbReference type="PROSITE" id="PS50850">
    <property type="entry name" value="MFS"/>
    <property type="match status" value="1"/>
</dbReference>
<sequence length="412" mass="42938">MTTDGEIREAAARRTALTLAVAQSVVGAAAPISISLGGLAGQYLLVVNDADPSFATAPVTGFNVGVALGALPAALLMRMLGRRVGFMSGAMVTALGGAIAAIALFQLNFWLFATGLLVIGMGGSFVQQYRFAAADNAPPRFRPRAISWVLGGGVFAAVIGPQAVVWTRDLFDPVQYAGAFVALIGLGLLGVGILSTLNVGRDKVGENAVSGPPPRPLARIILQPRFIVAFACGVGSYALMSFVMTGAPLAMVGCGFTTDEAALGISFHVMAMFAPSFVTGRLIAQFGKERIVAVGMLLLVGCSVVALSGIALWQFWTALVLLGVGWNFAFIGSTAMLTDSYHASEKNQVQGLHDFLLFSTVAFASLMSGFTLNVFGWEMLNWIVFPVAAFCLTLLGLLAVASRRSAASQAGE</sequence>
<dbReference type="AlphaFoldDB" id="A0A6N1VH57"/>
<feature type="transmembrane region" description="Helical" evidence="4">
    <location>
        <begin position="54"/>
        <end position="77"/>
    </location>
</feature>
<feature type="transmembrane region" description="Helical" evidence="4">
    <location>
        <begin position="84"/>
        <end position="103"/>
    </location>
</feature>
<dbReference type="PANTHER" id="PTHR23534:SF1">
    <property type="entry name" value="MAJOR FACILITATOR SUPERFAMILY PROTEIN"/>
    <property type="match status" value="1"/>
</dbReference>
<feature type="transmembrane region" description="Helical" evidence="4">
    <location>
        <begin position="176"/>
        <end position="197"/>
    </location>
</feature>
<feature type="transmembrane region" description="Helical" evidence="4">
    <location>
        <begin position="226"/>
        <end position="249"/>
    </location>
</feature>
<keyword evidence="3 4" id="KW-0472">Membrane</keyword>
<evidence type="ECO:0000259" key="5">
    <source>
        <dbReference type="PROSITE" id="PS50850"/>
    </source>
</evidence>
<accession>A0A6N1VH57</accession>
<dbReference type="Gene3D" id="1.20.1250.20">
    <property type="entry name" value="MFS general substrate transporter like domains"/>
    <property type="match status" value="1"/>
</dbReference>
<feature type="transmembrane region" description="Helical" evidence="4">
    <location>
        <begin position="146"/>
        <end position="164"/>
    </location>
</feature>
<keyword evidence="2 4" id="KW-1133">Transmembrane helix</keyword>
<evidence type="ECO:0000256" key="3">
    <source>
        <dbReference type="ARBA" id="ARBA00023136"/>
    </source>
</evidence>
<evidence type="ECO:0000256" key="1">
    <source>
        <dbReference type="ARBA" id="ARBA00022692"/>
    </source>
</evidence>
<dbReference type="EMBL" id="CP054836">
    <property type="protein sequence ID" value="QKV18337.1"/>
    <property type="molecule type" value="Genomic_DNA"/>
</dbReference>
<protein>
    <submittedName>
        <fullName evidence="6">MFS transporter</fullName>
    </submittedName>
</protein>
<proteinExistence type="predicted"/>
<evidence type="ECO:0000313" key="6">
    <source>
        <dbReference type="EMBL" id="QKV18337.1"/>
    </source>
</evidence>
<dbReference type="Pfam" id="PF07690">
    <property type="entry name" value="MFS_1"/>
    <property type="match status" value="1"/>
</dbReference>
<dbReference type="InterPro" id="IPR020846">
    <property type="entry name" value="MFS_dom"/>
</dbReference>
<name>A0A6N1VH57_9HYPH</name>
<feature type="transmembrane region" description="Helical" evidence="4">
    <location>
        <begin position="319"/>
        <end position="343"/>
    </location>
</feature>
<feature type="transmembrane region" description="Helical" evidence="4">
    <location>
        <begin position="355"/>
        <end position="376"/>
    </location>
</feature>
<keyword evidence="7" id="KW-1185">Reference proteome</keyword>
<evidence type="ECO:0000256" key="2">
    <source>
        <dbReference type="ARBA" id="ARBA00022989"/>
    </source>
</evidence>
<dbReference type="InterPro" id="IPR011701">
    <property type="entry name" value="MFS"/>
</dbReference>
<organism evidence="6 7">
    <name type="scientific">Oricola thermophila</name>
    <dbReference type="NCBI Taxonomy" id="2742145"/>
    <lineage>
        <taxon>Bacteria</taxon>
        <taxon>Pseudomonadati</taxon>
        <taxon>Pseudomonadota</taxon>
        <taxon>Alphaproteobacteria</taxon>
        <taxon>Hyphomicrobiales</taxon>
        <taxon>Ahrensiaceae</taxon>
        <taxon>Oricola</taxon>
    </lineage>
</organism>
<evidence type="ECO:0000313" key="7">
    <source>
        <dbReference type="Proteomes" id="UP000509367"/>
    </source>
</evidence>
<feature type="transmembrane region" description="Helical" evidence="4">
    <location>
        <begin position="109"/>
        <end position="126"/>
    </location>
</feature>
<feature type="transmembrane region" description="Helical" evidence="4">
    <location>
        <begin position="16"/>
        <end position="34"/>
    </location>
</feature>
<feature type="transmembrane region" description="Helical" evidence="4">
    <location>
        <begin position="261"/>
        <end position="284"/>
    </location>
</feature>
<dbReference type="PANTHER" id="PTHR23534">
    <property type="entry name" value="MFS PERMEASE"/>
    <property type="match status" value="1"/>
</dbReference>
<gene>
    <name evidence="6" type="ORF">HTY61_07660</name>
</gene>
<dbReference type="InterPro" id="IPR036259">
    <property type="entry name" value="MFS_trans_sf"/>
</dbReference>
<evidence type="ECO:0000256" key="4">
    <source>
        <dbReference type="SAM" id="Phobius"/>
    </source>
</evidence>
<dbReference type="RefSeq" id="WP_175276231.1">
    <property type="nucleotide sequence ID" value="NZ_CP054836.1"/>
</dbReference>
<dbReference type="SUPFAM" id="SSF103473">
    <property type="entry name" value="MFS general substrate transporter"/>
    <property type="match status" value="1"/>
</dbReference>